<organism evidence="3 4">
    <name type="scientific">Deinandra increscens subsp. villosa</name>
    <dbReference type="NCBI Taxonomy" id="3103831"/>
    <lineage>
        <taxon>Eukaryota</taxon>
        <taxon>Viridiplantae</taxon>
        <taxon>Streptophyta</taxon>
        <taxon>Embryophyta</taxon>
        <taxon>Tracheophyta</taxon>
        <taxon>Spermatophyta</taxon>
        <taxon>Magnoliopsida</taxon>
        <taxon>eudicotyledons</taxon>
        <taxon>Gunneridae</taxon>
        <taxon>Pentapetalae</taxon>
        <taxon>asterids</taxon>
        <taxon>campanulids</taxon>
        <taxon>Asterales</taxon>
        <taxon>Asteraceae</taxon>
        <taxon>Asteroideae</taxon>
        <taxon>Heliantheae alliance</taxon>
        <taxon>Madieae</taxon>
        <taxon>Madiinae</taxon>
        <taxon>Deinandra</taxon>
    </lineage>
</organism>
<feature type="compositionally biased region" description="Low complexity" evidence="1">
    <location>
        <begin position="101"/>
        <end position="112"/>
    </location>
</feature>
<dbReference type="PANTHER" id="PTHR35492">
    <property type="entry name" value="TRANSDUCIN/WD40 REPEAT-LIKE SUPERFAMILY PROTEIN"/>
    <property type="match status" value="1"/>
</dbReference>
<dbReference type="SUPFAM" id="SSF50998">
    <property type="entry name" value="Quinoprotein alcohol dehydrogenase-like"/>
    <property type="match status" value="1"/>
</dbReference>
<feature type="compositionally biased region" description="Polar residues" evidence="1">
    <location>
        <begin position="186"/>
        <end position="199"/>
    </location>
</feature>
<dbReference type="Proteomes" id="UP001408789">
    <property type="component" value="Unassembled WGS sequence"/>
</dbReference>
<feature type="compositionally biased region" description="Basic and acidic residues" evidence="1">
    <location>
        <begin position="200"/>
        <end position="209"/>
    </location>
</feature>
<evidence type="ECO:0000259" key="2">
    <source>
        <dbReference type="Pfam" id="PF25465"/>
    </source>
</evidence>
<feature type="compositionally biased region" description="Low complexity" evidence="1">
    <location>
        <begin position="212"/>
        <end position="225"/>
    </location>
</feature>
<dbReference type="SUPFAM" id="SSF82171">
    <property type="entry name" value="DPP6 N-terminal domain-like"/>
    <property type="match status" value="1"/>
</dbReference>
<feature type="domain" description="At4g14310 8-bladed propeller" evidence="2">
    <location>
        <begin position="676"/>
        <end position="959"/>
    </location>
</feature>
<sequence length="965" mass="105481">MSSSAVRRPKETAGVAGGPKVGAGPPSKTSRSTTPVISRGGGSVSMPTGKENGDSCRATSRIRVAAKPQKPFVPPMARADKDRVEPRATWSKSMSVRQVGRSPSPSDFSRISSDVRKTRVSRVSIDRNERSASVGRSSRVSTTVSQQNSKGVSKFPNSKATSSKTTVVNLDKNDEVLKESKPKPLKTQNARVSTVSPKNGSERETKSHQETSNSNSILNSQSNSDSVMKVSESVKLFEKFRSKSCGLRSSIAIETEEIDVRLSIGNSSGKLNRGSSSDGSKGKGISEDITNSQSAAKYPSKLHGKLAFLEEKVKRIASDIKRTKEMLDLNNPDASKVMLSDIQETVAGIEKAMGDVVSVEKGEKEKRGLSKVKEGDNQQITTAKKNSPIKELSDTKGSAKGLNTDELEARFFPHHKLLRDRSTLKSHPGSHEALKTEVVLAVTETKQEDKLLSTMDEKCIAPLLTDSLSEGWCKVAIRGDLEICEVEETDERVDSRRRDSSNTYSGKGNVEAMLTANETLDEFDEEENKAVMIYVEEIDDSFNNQLNEVGHKTSTGGWFVSEGESVLLAHDDGSCTFYDVANSEEKSIYKAPAEMSPNLWRDCWIVRAPGADGCSGRYVVAASAGNSMESGFCSWDFYTKEIKSFHIEDGVTNTRTALAPLPNNLLNRRHDITNLTPENRQWWYKPCGPLVISTASNQKGVRIYDIRDGEHIMNWDVQSFVLEMENSSPLQWRNRGKVVLAETENLSLWDVGSLTPEPLLSVSSNGKKITALHVNNTDAELGGGVRQRVSSSEAEGNDGVFCTSDSINILDFRHPSGIGLKIPKHGTTVHSVFSRGDSIYLGCSGSPSVVRKPLSTPQIQQFSLRKQKLFTTYILPESNAHPHYKAITQVWGNSNVAMGVSGSGLFVFDASKDDGSKPVTSDPGSSERVRETIGPDNLYCPSFDYMGSRALLISRDRPAYCKYLA</sequence>
<dbReference type="AlphaFoldDB" id="A0AAP0D6M4"/>
<evidence type="ECO:0000313" key="3">
    <source>
        <dbReference type="EMBL" id="KAK9068751.1"/>
    </source>
</evidence>
<dbReference type="InterPro" id="IPR011047">
    <property type="entry name" value="Quinoprotein_ADH-like_sf"/>
</dbReference>
<feature type="region of interest" description="Disordered" evidence="1">
    <location>
        <begin position="263"/>
        <end position="296"/>
    </location>
</feature>
<protein>
    <recommendedName>
        <fullName evidence="2">At4g14310 8-bladed propeller domain-containing protein</fullName>
    </recommendedName>
</protein>
<dbReference type="EMBL" id="JBCNJP010000014">
    <property type="protein sequence ID" value="KAK9068751.1"/>
    <property type="molecule type" value="Genomic_DNA"/>
</dbReference>
<feature type="compositionally biased region" description="Basic and acidic residues" evidence="1">
    <location>
        <begin position="171"/>
        <end position="182"/>
    </location>
</feature>
<dbReference type="InterPro" id="IPR057442">
    <property type="entry name" value="Beta-prop_At4g14310"/>
</dbReference>
<evidence type="ECO:0000256" key="1">
    <source>
        <dbReference type="SAM" id="MobiDB-lite"/>
    </source>
</evidence>
<dbReference type="InterPro" id="IPR045289">
    <property type="entry name" value="At4g14310-like"/>
</dbReference>
<evidence type="ECO:0000313" key="4">
    <source>
        <dbReference type="Proteomes" id="UP001408789"/>
    </source>
</evidence>
<feature type="compositionally biased region" description="Polar residues" evidence="1">
    <location>
        <begin position="27"/>
        <end position="36"/>
    </location>
</feature>
<feature type="region of interest" description="Disordered" evidence="1">
    <location>
        <begin position="1"/>
        <end position="225"/>
    </location>
</feature>
<feature type="compositionally biased region" description="Low complexity" evidence="1">
    <location>
        <begin position="131"/>
        <end position="145"/>
    </location>
</feature>
<keyword evidence="4" id="KW-1185">Reference proteome</keyword>
<dbReference type="Pfam" id="PF25465">
    <property type="entry name" value="Beta-prop_At4g14310"/>
    <property type="match status" value="1"/>
</dbReference>
<reference evidence="3 4" key="1">
    <citation type="submission" date="2024-04" db="EMBL/GenBank/DDBJ databases">
        <title>The reference genome of an endangered Asteraceae, Deinandra increscens subsp. villosa, native to the Central Coast of California.</title>
        <authorList>
            <person name="Guilliams M."/>
            <person name="Hasenstab-Lehman K."/>
            <person name="Meyer R."/>
            <person name="Mcevoy S."/>
        </authorList>
    </citation>
    <scope>NUCLEOTIDE SEQUENCE [LARGE SCALE GENOMIC DNA]</scope>
    <source>
        <tissue evidence="3">Leaf</tissue>
    </source>
</reference>
<name>A0AAP0D6M4_9ASTR</name>
<gene>
    <name evidence="3" type="ORF">SSX86_012866</name>
</gene>
<proteinExistence type="predicted"/>
<feature type="compositionally biased region" description="Polar residues" evidence="1">
    <location>
        <begin position="146"/>
        <end position="168"/>
    </location>
</feature>
<comment type="caution">
    <text evidence="3">The sequence shown here is derived from an EMBL/GenBank/DDBJ whole genome shotgun (WGS) entry which is preliminary data.</text>
</comment>
<accession>A0AAP0D6M4</accession>
<dbReference type="PANTHER" id="PTHR35492:SF1">
    <property type="entry name" value="TRANSDUCIN_WD40 REPEAT-LIKE SUPERFAMILY PROTEIN"/>
    <property type="match status" value="1"/>
</dbReference>